<evidence type="ECO:0000259" key="8">
    <source>
        <dbReference type="Pfam" id="PF01206"/>
    </source>
</evidence>
<evidence type="ECO:0000256" key="6">
    <source>
        <dbReference type="ARBA" id="ARBA00023014"/>
    </source>
</evidence>
<dbReference type="InterPro" id="IPR001455">
    <property type="entry name" value="TusA-like"/>
</dbReference>
<organism evidence="10 11">
    <name type="scientific">Candidatus Clostridium eludens</name>
    <dbReference type="NCBI Taxonomy" id="3381663"/>
    <lineage>
        <taxon>Bacteria</taxon>
        <taxon>Bacillati</taxon>
        <taxon>Bacillota</taxon>
        <taxon>Clostridia</taxon>
        <taxon>Eubacteriales</taxon>
        <taxon>Clostridiaceae</taxon>
        <taxon>Clostridium</taxon>
    </lineage>
</organism>
<evidence type="ECO:0000313" key="11">
    <source>
        <dbReference type="Proteomes" id="UP001623660"/>
    </source>
</evidence>
<comment type="caution">
    <text evidence="10">The sequence shown here is derived from an EMBL/GenBank/DDBJ whole genome shotgun (WGS) entry which is preliminary data.</text>
</comment>
<dbReference type="SUPFAM" id="SSF64307">
    <property type="entry name" value="SirA-like"/>
    <property type="match status" value="1"/>
</dbReference>
<proteinExistence type="predicted"/>
<keyword evidence="5" id="KW-0408">Iron</keyword>
<sequence length="771" mass="86865">MIAINEDNYKSIEDIKDKSEQYKSGTIDPLRFKAFRVSMGVYEQRTKETYMVRTRIPGGVINLDQFKHISELGKKYSQGKIRFTSRQDIQFQSVNLEDIYPIMKSLIEVGIITKGTGGNTVRNIACSPLSGVSLDDVFDVTPYVKAATNYLIKDPTTMNLPRKYKIAFSNSNEDTANATVSDLGFIAKILNNKKGFELYGGGGFGGSPSVSLKLKDFIEAKDILYYIQAMKNLFEKEGDRTNKSKARIRFIVKRLGQEKFIELFSEEVAKLKSSVNLDVDVDENEFLLNTSANIVKEVSVSKELENILFPQKQSGYYSVYIHPQSGHLSTDNLDSMLKFVKNLNYKTSIRVTNTQGFFIRDLKEDDAKKLVDIIKDFTSIYNIDNSLTCVGASTCQLGLCLSQNLLTAIKEEFKNTSPEIKSSLPRLYISGCPNSCAQHEKGQIGLHGRARRTEGGLIPMYSVSLGGKVGSGCAKMGDAFGDIPAKKVPAFLHELSKLKIASNYEDFYEFLTYKSSDIKKLISQYTNVEKFINESDIFFDFGACEKFSLKDRGPGECSSGVMDVIKLDLSNAKSSLDKYIKSKKIEDLYASAVSSARTLLVLRGIDTNKPREIFKEFQKAFIDTGYVKSSVKELFENLIDYKLGDLEDISDKFSEIEYLYKKVDALYQSLDGKLEITLPKEEQTDATSHDKKQIKEKDNYEIIDFRGVKCPMNFVKVKIELSKIKPGEKRGFYIDDGDPIKNVPESIKKEGHKIISIDTNYDGYNLLVVEK</sequence>
<dbReference type="PANTHER" id="PTHR32439">
    <property type="entry name" value="FERREDOXIN--NITRITE REDUCTASE, CHLOROPLASTIC"/>
    <property type="match status" value="1"/>
</dbReference>
<dbReference type="InterPro" id="IPR045854">
    <property type="entry name" value="NO2/SO3_Rdtase_4Fe4S_sf"/>
</dbReference>
<dbReference type="PANTHER" id="PTHR32439:SF9">
    <property type="entry name" value="BLR3264 PROTEIN"/>
    <property type="match status" value="1"/>
</dbReference>
<keyword evidence="2" id="KW-0349">Heme</keyword>
<evidence type="ECO:0000256" key="3">
    <source>
        <dbReference type="ARBA" id="ARBA00022723"/>
    </source>
</evidence>
<dbReference type="Gene3D" id="3.30.110.40">
    <property type="entry name" value="TusA-like domain"/>
    <property type="match status" value="1"/>
</dbReference>
<evidence type="ECO:0000259" key="7">
    <source>
        <dbReference type="Pfam" id="PF01077"/>
    </source>
</evidence>
<dbReference type="Pfam" id="PF03460">
    <property type="entry name" value="NIR_SIR_ferr"/>
    <property type="match status" value="2"/>
</dbReference>
<feature type="domain" description="Nitrite/sulphite reductase 4Fe-4S" evidence="7">
    <location>
        <begin position="118"/>
        <end position="269"/>
    </location>
</feature>
<dbReference type="Gene3D" id="3.90.480.10">
    <property type="entry name" value="Sulfite Reductase Hemoprotein,Domain 2"/>
    <property type="match status" value="1"/>
</dbReference>
<protein>
    <submittedName>
        <fullName evidence="10">Sulfurtransferase TusA family protein</fullName>
    </submittedName>
</protein>
<dbReference type="InterPro" id="IPR036868">
    <property type="entry name" value="TusA-like_sf"/>
</dbReference>
<dbReference type="EMBL" id="JBJHZX010000007">
    <property type="protein sequence ID" value="MFL0195290.1"/>
    <property type="molecule type" value="Genomic_DNA"/>
</dbReference>
<dbReference type="Proteomes" id="UP001623660">
    <property type="component" value="Unassembled WGS sequence"/>
</dbReference>
<dbReference type="SUPFAM" id="SSF56014">
    <property type="entry name" value="Nitrite and sulphite reductase 4Fe-4S domain-like"/>
    <property type="match status" value="2"/>
</dbReference>
<dbReference type="SUPFAM" id="SSF55124">
    <property type="entry name" value="Nitrite/Sulfite reductase N-terminal domain-like"/>
    <property type="match status" value="2"/>
</dbReference>
<keyword evidence="6" id="KW-0411">Iron-sulfur</keyword>
<evidence type="ECO:0000256" key="2">
    <source>
        <dbReference type="ARBA" id="ARBA00022617"/>
    </source>
</evidence>
<evidence type="ECO:0000256" key="4">
    <source>
        <dbReference type="ARBA" id="ARBA00023002"/>
    </source>
</evidence>
<dbReference type="Gene3D" id="3.30.413.10">
    <property type="entry name" value="Sulfite Reductase Hemoprotein, domain 1"/>
    <property type="match status" value="2"/>
</dbReference>
<dbReference type="InterPro" id="IPR036136">
    <property type="entry name" value="Nit/Sulf_reduc_fer-like_dom_sf"/>
</dbReference>
<dbReference type="CDD" id="cd00291">
    <property type="entry name" value="SirA_YedF_YeeD"/>
    <property type="match status" value="1"/>
</dbReference>
<dbReference type="InterPro" id="IPR051329">
    <property type="entry name" value="NIR_SIR_4Fe-4S"/>
</dbReference>
<keyword evidence="3" id="KW-0479">Metal-binding</keyword>
<dbReference type="InterPro" id="IPR006067">
    <property type="entry name" value="NO2/SO3_Rdtase_4Fe4S_dom"/>
</dbReference>
<evidence type="ECO:0000256" key="1">
    <source>
        <dbReference type="ARBA" id="ARBA00022485"/>
    </source>
</evidence>
<dbReference type="RefSeq" id="WP_406791411.1">
    <property type="nucleotide sequence ID" value="NZ_JBJHZX010000007.1"/>
</dbReference>
<reference evidence="10 11" key="1">
    <citation type="submission" date="2024-11" db="EMBL/GenBank/DDBJ databases">
        <authorList>
            <person name="Heng Y.C."/>
            <person name="Lim A.C.H."/>
            <person name="Lee J.K.Y."/>
            <person name="Kittelmann S."/>
        </authorList>
    </citation>
    <scope>NUCLEOTIDE SEQUENCE [LARGE SCALE GENOMIC DNA]</scope>
    <source>
        <strain evidence="10 11">WILCCON 0269</strain>
    </source>
</reference>
<dbReference type="Pfam" id="PF01077">
    <property type="entry name" value="NIR_SIR"/>
    <property type="match status" value="1"/>
</dbReference>
<dbReference type="InterPro" id="IPR005117">
    <property type="entry name" value="NiRdtase/SiRdtase_haem-b_fer"/>
</dbReference>
<dbReference type="Pfam" id="PF01206">
    <property type="entry name" value="TusA"/>
    <property type="match status" value="1"/>
</dbReference>
<name>A0ABW8SH20_9CLOT</name>
<feature type="domain" description="UPF0033" evidence="8">
    <location>
        <begin position="702"/>
        <end position="768"/>
    </location>
</feature>
<feature type="domain" description="Nitrite/Sulfite reductase ferredoxin-like" evidence="9">
    <location>
        <begin position="42"/>
        <end position="108"/>
    </location>
</feature>
<evidence type="ECO:0000259" key="9">
    <source>
        <dbReference type="Pfam" id="PF03460"/>
    </source>
</evidence>
<keyword evidence="4" id="KW-0560">Oxidoreductase</keyword>
<keyword evidence="1" id="KW-0004">4Fe-4S</keyword>
<feature type="domain" description="Nitrite/Sulfite reductase ferredoxin-like" evidence="9">
    <location>
        <begin position="310"/>
        <end position="375"/>
    </location>
</feature>
<keyword evidence="11" id="KW-1185">Reference proteome</keyword>
<accession>A0ABW8SH20</accession>
<gene>
    <name evidence="10" type="ORF">ACJDU8_06870</name>
</gene>
<evidence type="ECO:0000256" key="5">
    <source>
        <dbReference type="ARBA" id="ARBA00023004"/>
    </source>
</evidence>
<evidence type="ECO:0000313" key="10">
    <source>
        <dbReference type="EMBL" id="MFL0195290.1"/>
    </source>
</evidence>